<sequence length="159" mass="18462">MENSVAARILVNMSRTGMSEEEDVNRARDVNGGEFQYEQQTMSEHNVPMPLPVVSPYVLPWSWFVPQQFMVQAPVSPSLTGVSPLSVWPGMAPRKRTRHKFSEYEVDVLERTFNSGVKYPTLGDRLRMASQLNLSERRVRIWFQNRRAREKRSVSEENF</sequence>
<keyword evidence="8" id="KW-1185">Reference proteome</keyword>
<evidence type="ECO:0000256" key="1">
    <source>
        <dbReference type="ARBA" id="ARBA00004123"/>
    </source>
</evidence>
<comment type="caution">
    <text evidence="7">The sequence shown here is derived from an EMBL/GenBank/DDBJ whole genome shotgun (WGS) entry which is preliminary data.</text>
</comment>
<dbReference type="PANTHER" id="PTHR24324:SF5">
    <property type="entry name" value="HEMATOPOIETICALLY-EXPRESSED HOMEOBOX PROTEIN HHEX"/>
    <property type="match status" value="1"/>
</dbReference>
<dbReference type="GO" id="GO:0005634">
    <property type="term" value="C:nucleus"/>
    <property type="evidence" value="ECO:0007669"/>
    <property type="project" value="UniProtKB-SubCell"/>
</dbReference>
<dbReference type="InterPro" id="IPR017970">
    <property type="entry name" value="Homeobox_CS"/>
</dbReference>
<dbReference type="EMBL" id="CACRXK020013546">
    <property type="protein sequence ID" value="CAB4025331.1"/>
    <property type="molecule type" value="Genomic_DNA"/>
</dbReference>
<feature type="DNA-binding region" description="Homeobox" evidence="5">
    <location>
        <begin position="94"/>
        <end position="154"/>
    </location>
</feature>
<keyword evidence="3 5" id="KW-0371">Homeobox</keyword>
<dbReference type="Pfam" id="PF00046">
    <property type="entry name" value="Homeodomain"/>
    <property type="match status" value="1"/>
</dbReference>
<dbReference type="AlphaFoldDB" id="A0A7D9J9X0"/>
<protein>
    <submittedName>
        <fullName evidence="7">Homeobox vent1-like</fullName>
    </submittedName>
</protein>
<dbReference type="GO" id="GO:0000978">
    <property type="term" value="F:RNA polymerase II cis-regulatory region sequence-specific DNA binding"/>
    <property type="evidence" value="ECO:0007669"/>
    <property type="project" value="TreeGrafter"/>
</dbReference>
<dbReference type="GO" id="GO:0030154">
    <property type="term" value="P:cell differentiation"/>
    <property type="evidence" value="ECO:0007669"/>
    <property type="project" value="TreeGrafter"/>
</dbReference>
<comment type="subcellular location">
    <subcellularLocation>
        <location evidence="1 5 6">Nucleus</location>
    </subcellularLocation>
</comment>
<dbReference type="SMART" id="SM00389">
    <property type="entry name" value="HOX"/>
    <property type="match status" value="1"/>
</dbReference>
<evidence type="ECO:0000256" key="4">
    <source>
        <dbReference type="ARBA" id="ARBA00023242"/>
    </source>
</evidence>
<reference evidence="7" key="1">
    <citation type="submission" date="2020-04" db="EMBL/GenBank/DDBJ databases">
        <authorList>
            <person name="Alioto T."/>
            <person name="Alioto T."/>
            <person name="Gomez Garrido J."/>
        </authorList>
    </citation>
    <scope>NUCLEOTIDE SEQUENCE</scope>
    <source>
        <strain evidence="7">A484AB</strain>
    </source>
</reference>
<dbReference type="GO" id="GO:0000981">
    <property type="term" value="F:DNA-binding transcription factor activity, RNA polymerase II-specific"/>
    <property type="evidence" value="ECO:0007669"/>
    <property type="project" value="InterPro"/>
</dbReference>
<keyword evidence="4 5" id="KW-0539">Nucleus</keyword>
<organism evidence="7 8">
    <name type="scientific">Paramuricea clavata</name>
    <name type="common">Red gorgonian</name>
    <name type="synonym">Violescent sea-whip</name>
    <dbReference type="NCBI Taxonomy" id="317549"/>
    <lineage>
        <taxon>Eukaryota</taxon>
        <taxon>Metazoa</taxon>
        <taxon>Cnidaria</taxon>
        <taxon>Anthozoa</taxon>
        <taxon>Octocorallia</taxon>
        <taxon>Malacalcyonacea</taxon>
        <taxon>Plexauridae</taxon>
        <taxon>Paramuricea</taxon>
    </lineage>
</organism>
<dbReference type="OrthoDB" id="6159439at2759"/>
<accession>A0A7D9J9X0</accession>
<dbReference type="Proteomes" id="UP001152795">
    <property type="component" value="Unassembled WGS sequence"/>
</dbReference>
<evidence type="ECO:0000313" key="8">
    <source>
        <dbReference type="Proteomes" id="UP001152795"/>
    </source>
</evidence>
<name>A0A7D9J9X0_PARCT</name>
<dbReference type="InterPro" id="IPR001356">
    <property type="entry name" value="HD"/>
</dbReference>
<dbReference type="SUPFAM" id="SSF46689">
    <property type="entry name" value="Homeodomain-like"/>
    <property type="match status" value="1"/>
</dbReference>
<dbReference type="Gene3D" id="1.10.10.60">
    <property type="entry name" value="Homeodomain-like"/>
    <property type="match status" value="1"/>
</dbReference>
<proteinExistence type="predicted"/>
<evidence type="ECO:0000256" key="6">
    <source>
        <dbReference type="RuleBase" id="RU000682"/>
    </source>
</evidence>
<keyword evidence="2 5" id="KW-0238">DNA-binding</keyword>
<evidence type="ECO:0000256" key="2">
    <source>
        <dbReference type="ARBA" id="ARBA00023125"/>
    </source>
</evidence>
<gene>
    <name evidence="7" type="ORF">PACLA_8A003404</name>
</gene>
<evidence type="ECO:0000313" key="7">
    <source>
        <dbReference type="EMBL" id="CAB4025331.1"/>
    </source>
</evidence>
<dbReference type="InterPro" id="IPR009057">
    <property type="entry name" value="Homeodomain-like_sf"/>
</dbReference>
<dbReference type="PROSITE" id="PS50071">
    <property type="entry name" value="HOMEOBOX_2"/>
    <property type="match status" value="1"/>
</dbReference>
<evidence type="ECO:0000256" key="3">
    <source>
        <dbReference type="ARBA" id="ARBA00023155"/>
    </source>
</evidence>
<dbReference type="PANTHER" id="PTHR24324">
    <property type="entry name" value="HOMEOBOX PROTEIN HHEX"/>
    <property type="match status" value="1"/>
</dbReference>
<dbReference type="PROSITE" id="PS00027">
    <property type="entry name" value="HOMEOBOX_1"/>
    <property type="match status" value="1"/>
</dbReference>
<evidence type="ECO:0000256" key="5">
    <source>
        <dbReference type="PROSITE-ProRule" id="PRU00108"/>
    </source>
</evidence>
<dbReference type="CDD" id="cd00086">
    <property type="entry name" value="homeodomain"/>
    <property type="match status" value="1"/>
</dbReference>
<dbReference type="InterPro" id="IPR051000">
    <property type="entry name" value="Homeobox_DNA-bind_prot"/>
</dbReference>